<keyword evidence="2" id="KW-1185">Reference proteome</keyword>
<protein>
    <submittedName>
        <fullName evidence="1">Uncharacterized protein</fullName>
    </submittedName>
</protein>
<evidence type="ECO:0000313" key="2">
    <source>
        <dbReference type="Proteomes" id="UP000887159"/>
    </source>
</evidence>
<gene>
    <name evidence="1" type="ORF">TNCV_2630271</name>
</gene>
<accession>A0A8X6SFP2</accession>
<reference evidence="1" key="1">
    <citation type="submission" date="2020-08" db="EMBL/GenBank/DDBJ databases">
        <title>Multicomponent nature underlies the extraordinary mechanical properties of spider dragline silk.</title>
        <authorList>
            <person name="Kono N."/>
            <person name="Nakamura H."/>
            <person name="Mori M."/>
            <person name="Yoshida Y."/>
            <person name="Ohtoshi R."/>
            <person name="Malay A.D."/>
            <person name="Moran D.A.P."/>
            <person name="Tomita M."/>
            <person name="Numata K."/>
            <person name="Arakawa K."/>
        </authorList>
    </citation>
    <scope>NUCLEOTIDE SEQUENCE</scope>
</reference>
<comment type="caution">
    <text evidence="1">The sequence shown here is derived from an EMBL/GenBank/DDBJ whole genome shotgun (WGS) entry which is preliminary data.</text>
</comment>
<name>A0A8X6SFP2_TRICX</name>
<dbReference type="Proteomes" id="UP000887159">
    <property type="component" value="Unassembled WGS sequence"/>
</dbReference>
<dbReference type="EMBL" id="BMAU01021296">
    <property type="protein sequence ID" value="GFY10350.1"/>
    <property type="molecule type" value="Genomic_DNA"/>
</dbReference>
<evidence type="ECO:0000313" key="1">
    <source>
        <dbReference type="EMBL" id="GFY10350.1"/>
    </source>
</evidence>
<proteinExistence type="predicted"/>
<sequence length="107" mass="12424">MKNEKLNSLMMLRAQNDITMEIDYDPVIKDFAMIKARRKLLRRAASRLVRLVEGEERWEASVLPQGVFPQNWGRNEQNHTVTCMVLKATANDWRKNAAPCHAEFRGP</sequence>
<dbReference type="AlphaFoldDB" id="A0A8X6SFP2"/>
<organism evidence="1 2">
    <name type="scientific">Trichonephila clavipes</name>
    <name type="common">Golden silk orbweaver</name>
    <name type="synonym">Nephila clavipes</name>
    <dbReference type="NCBI Taxonomy" id="2585209"/>
    <lineage>
        <taxon>Eukaryota</taxon>
        <taxon>Metazoa</taxon>
        <taxon>Ecdysozoa</taxon>
        <taxon>Arthropoda</taxon>
        <taxon>Chelicerata</taxon>
        <taxon>Arachnida</taxon>
        <taxon>Araneae</taxon>
        <taxon>Araneomorphae</taxon>
        <taxon>Entelegynae</taxon>
        <taxon>Araneoidea</taxon>
        <taxon>Nephilidae</taxon>
        <taxon>Trichonephila</taxon>
    </lineage>
</organism>